<reference evidence="3 4" key="1">
    <citation type="submission" date="2023-07" db="EMBL/GenBank/DDBJ databases">
        <title>Genomic Encyclopedia of Type Strains, Phase IV (KMG-IV): sequencing the most valuable type-strain genomes for metagenomic binning, comparative biology and taxonomic classification.</title>
        <authorList>
            <person name="Goeker M."/>
        </authorList>
    </citation>
    <scope>NUCLEOTIDE SEQUENCE [LARGE SCALE GENOMIC DNA]</scope>
    <source>
        <strain evidence="3 4">DSM 9768</strain>
    </source>
</reference>
<evidence type="ECO:0000313" key="3">
    <source>
        <dbReference type="EMBL" id="MDQ0256509.1"/>
    </source>
</evidence>
<name>A0ABU0A064_9BACI</name>
<keyword evidence="2" id="KW-0812">Transmembrane</keyword>
<keyword evidence="2" id="KW-0472">Membrane</keyword>
<dbReference type="RefSeq" id="WP_307328742.1">
    <property type="nucleotide sequence ID" value="NZ_JAUSUG010000017.1"/>
</dbReference>
<sequence>MEKKNNISIRLNGKEKPYYERKQDVKSNKPYTNHEEVAAAKEETQTGWMSFDKEEKDKEKDKSTNVVDLGKIREEKTDRSMPFWDDGKRDYGPRLPPFGRKKRRPIKFNLEFLFNSLFLSIVAAIVVGSAFGLMLLNIFTDNETPALVNGSENGGVTTEQESPVVGDNEALGHPIPIAEFFVVQGGAFSTTEKGTETVNNFHSKGLPGVLTENTDPYFLFVGVGYTREDADKIASVYEELQQETYIKGFGVAPEAGEVSEEWAHFMERGIIWMEQAASVSAKELAGDSLSESEIEGMLEAGQQWKNAFRDVEPRGEGDPVYELGKQWVQTAEPAFQVFTSGAISSEIAWDAQSKVLESILIYENLVETIVHSQQ</sequence>
<proteinExistence type="predicted"/>
<evidence type="ECO:0000313" key="4">
    <source>
        <dbReference type="Proteomes" id="UP001230005"/>
    </source>
</evidence>
<evidence type="ECO:0000256" key="1">
    <source>
        <dbReference type="SAM" id="MobiDB-lite"/>
    </source>
</evidence>
<feature type="compositionally biased region" description="Basic and acidic residues" evidence="1">
    <location>
        <begin position="12"/>
        <end position="44"/>
    </location>
</feature>
<feature type="transmembrane region" description="Helical" evidence="2">
    <location>
        <begin position="112"/>
        <end position="139"/>
    </location>
</feature>
<evidence type="ECO:0000256" key="2">
    <source>
        <dbReference type="SAM" id="Phobius"/>
    </source>
</evidence>
<accession>A0ABU0A064</accession>
<dbReference type="EMBL" id="JAUSUG010000017">
    <property type="protein sequence ID" value="MDQ0256509.1"/>
    <property type="molecule type" value="Genomic_DNA"/>
</dbReference>
<protein>
    <submittedName>
        <fullName evidence="3">Stage II sporulation protein B</fullName>
    </submittedName>
</protein>
<organism evidence="3 4">
    <name type="scientific">Evansella vedderi</name>
    <dbReference type="NCBI Taxonomy" id="38282"/>
    <lineage>
        <taxon>Bacteria</taxon>
        <taxon>Bacillati</taxon>
        <taxon>Bacillota</taxon>
        <taxon>Bacilli</taxon>
        <taxon>Bacillales</taxon>
        <taxon>Bacillaceae</taxon>
        <taxon>Evansella</taxon>
    </lineage>
</organism>
<comment type="caution">
    <text evidence="3">The sequence shown here is derived from an EMBL/GenBank/DDBJ whole genome shotgun (WGS) entry which is preliminary data.</text>
</comment>
<keyword evidence="2" id="KW-1133">Transmembrane helix</keyword>
<keyword evidence="4" id="KW-1185">Reference proteome</keyword>
<feature type="compositionally biased region" description="Basic and acidic residues" evidence="1">
    <location>
        <begin position="51"/>
        <end position="63"/>
    </location>
</feature>
<gene>
    <name evidence="3" type="ORF">J2S74_003929</name>
</gene>
<feature type="region of interest" description="Disordered" evidence="1">
    <location>
        <begin position="1"/>
        <end position="64"/>
    </location>
</feature>
<dbReference type="Proteomes" id="UP001230005">
    <property type="component" value="Unassembled WGS sequence"/>
</dbReference>